<reference evidence="1 2" key="1">
    <citation type="submission" date="2018-06" db="EMBL/GenBank/DDBJ databases">
        <authorList>
            <consortium name="Pathogen Informatics"/>
            <person name="Doyle S."/>
        </authorList>
    </citation>
    <scope>NUCLEOTIDE SEQUENCE [LARGE SCALE GENOMIC DNA]</scope>
    <source>
        <strain evidence="1 2">NCTC10699</strain>
    </source>
</reference>
<evidence type="ECO:0000313" key="2">
    <source>
        <dbReference type="Proteomes" id="UP000254280"/>
    </source>
</evidence>
<evidence type="ECO:0008006" key="3">
    <source>
        <dbReference type="Google" id="ProtNLM"/>
    </source>
</evidence>
<dbReference type="EMBL" id="UGSS01000002">
    <property type="protein sequence ID" value="SUB33308.1"/>
    <property type="molecule type" value="Genomic_DNA"/>
</dbReference>
<proteinExistence type="predicted"/>
<name>A0A379B4W5_9PAST</name>
<evidence type="ECO:0000313" key="1">
    <source>
        <dbReference type="EMBL" id="SUB33308.1"/>
    </source>
</evidence>
<organism evidence="1 2">
    <name type="scientific">[Pasteurella] mairii</name>
    <dbReference type="NCBI Taxonomy" id="757"/>
    <lineage>
        <taxon>Bacteria</taxon>
        <taxon>Pseudomonadati</taxon>
        <taxon>Pseudomonadota</taxon>
        <taxon>Gammaproteobacteria</taxon>
        <taxon>Pasteurellales</taxon>
        <taxon>Pasteurellaceae</taxon>
    </lineage>
</organism>
<accession>A0A379B4W5</accession>
<sequence>MSVSITTETGLSDGGKSMPTRISDVIVPEIFAPYVINRTVEKSALWQSGIISTLDNAALLAQRGGALINLPFWQDLSGDSEVLSDTTPLTVNKISAASDVAILHARGKAWGANDLAKALSGDDPMAAIAELAADYWSREMQKILLSTLKGVFGSSSMKGNLHDISSGERSAAVISGDKFIDASFKLGDEVNQLTAVAMHSATAAVLAKQGLIETIRDADGVILYQTYMDKRIIVDDGMPVEGGVYTSYLFGAGALGYSEVQAPVPVETDRDSLQGDDILINRRHFVLHPRGVKWKGEAGIAPANTGLATESNWLRVYDPKQIRIVAFKHKLA</sequence>
<dbReference type="Proteomes" id="UP000254280">
    <property type="component" value="Unassembled WGS sequence"/>
</dbReference>
<dbReference type="AlphaFoldDB" id="A0A379B4W5"/>
<protein>
    <recommendedName>
        <fullName evidence="3">Phage coat protein</fullName>
    </recommendedName>
</protein>
<gene>
    <name evidence="1" type="ORF">NCTC10699_00921</name>
</gene>
<dbReference type="InterPro" id="IPR045404">
    <property type="entry name" value="Gp13-like"/>
</dbReference>
<dbReference type="Pfam" id="PF20036">
    <property type="entry name" value="Gp13-like"/>
    <property type="match status" value="1"/>
</dbReference>
<keyword evidence="2" id="KW-1185">Reference proteome</keyword>